<reference evidence="2 3" key="1">
    <citation type="submission" date="2017-08" db="EMBL/GenBank/DDBJ databases">
        <title>The complete genome sequence of a Mycoplasma hyopneumoniae isolate in Korea.</title>
        <authorList>
            <person name="Han J."/>
            <person name="Lee N."/>
        </authorList>
    </citation>
    <scope>NUCLEOTIDE SEQUENCE [LARGE SCALE GENOMIC DNA]</scope>
    <source>
        <strain evidence="2 3">KM014</strain>
    </source>
</reference>
<sequence length="218" mass="25220">MLDTKIKSAIFYADTNEAANLEEFGAILLRNIEIFQKKIAVYRYKKYNFLYINTGIGLINAAIFAQKIIEEFPIENLINYGACGANLSINFPEMEKQLVFPERFYLLDAKTPWYPPGKLPSEPEFYENNKIGKKFNLGSSNSFIFKKKQVKDFKFVHFFDMEAFAFAQTASKNKLNFYCVKYLTDQIESNTDKEKVNNSIKKGLKKAVEFSLVLLENI</sequence>
<dbReference type="GO" id="GO:0005829">
    <property type="term" value="C:cytosol"/>
    <property type="evidence" value="ECO:0007669"/>
    <property type="project" value="TreeGrafter"/>
</dbReference>
<dbReference type="SUPFAM" id="SSF53167">
    <property type="entry name" value="Purine and uridine phosphorylases"/>
    <property type="match status" value="1"/>
</dbReference>
<dbReference type="Proteomes" id="UP000215452">
    <property type="component" value="Chromosome"/>
</dbReference>
<dbReference type="EC" id="3.2.2.9" evidence="2"/>
<dbReference type="EMBL" id="CP022714">
    <property type="protein sequence ID" value="ASU14709.1"/>
    <property type="molecule type" value="Genomic_DNA"/>
</dbReference>
<dbReference type="Pfam" id="PF01048">
    <property type="entry name" value="PNP_UDP_1"/>
    <property type="match status" value="1"/>
</dbReference>
<dbReference type="AlphaFoldDB" id="A0A223MAW1"/>
<dbReference type="GO" id="GO:0008782">
    <property type="term" value="F:adenosylhomocysteine nucleosidase activity"/>
    <property type="evidence" value="ECO:0007669"/>
    <property type="project" value="UniProtKB-EC"/>
</dbReference>
<dbReference type="InterPro" id="IPR000845">
    <property type="entry name" value="Nucleoside_phosphorylase_d"/>
</dbReference>
<dbReference type="InterPro" id="IPR035994">
    <property type="entry name" value="Nucleoside_phosphorylase_sf"/>
</dbReference>
<keyword evidence="2" id="KW-0378">Hydrolase</keyword>
<name>A0A223MAW1_MESHO</name>
<feature type="domain" description="Nucleoside phosphorylase" evidence="1">
    <location>
        <begin position="9"/>
        <end position="85"/>
    </location>
</feature>
<dbReference type="GO" id="GO:0019284">
    <property type="term" value="P:L-methionine salvage from S-adenosylmethionine"/>
    <property type="evidence" value="ECO:0007669"/>
    <property type="project" value="TreeGrafter"/>
</dbReference>
<evidence type="ECO:0000313" key="3">
    <source>
        <dbReference type="Proteomes" id="UP000215452"/>
    </source>
</evidence>
<dbReference type="NCBIfam" id="NF005522">
    <property type="entry name" value="PRK07164.1"/>
    <property type="match status" value="1"/>
</dbReference>
<dbReference type="Gene3D" id="3.40.50.1580">
    <property type="entry name" value="Nucleoside phosphorylase domain"/>
    <property type="match status" value="1"/>
</dbReference>
<dbReference type="GO" id="GO:0008930">
    <property type="term" value="F:methylthioadenosine nucleosidase activity"/>
    <property type="evidence" value="ECO:0007669"/>
    <property type="project" value="TreeGrafter"/>
</dbReference>
<dbReference type="GO" id="GO:0009116">
    <property type="term" value="P:nucleoside metabolic process"/>
    <property type="evidence" value="ECO:0007669"/>
    <property type="project" value="InterPro"/>
</dbReference>
<dbReference type="PANTHER" id="PTHR46832:SF1">
    <property type="entry name" value="5'-METHYLTHIOADENOSINE_S-ADENOSYLHOMOCYSTEINE NUCLEOSIDASE"/>
    <property type="match status" value="1"/>
</dbReference>
<proteinExistence type="predicted"/>
<protein>
    <submittedName>
        <fullName evidence="2">5'-methylthioadenosine/S-adenosylhomocysteine nucleosidase</fullName>
        <ecNumber evidence="2">3.2.2.9</ecNumber>
    </submittedName>
</protein>
<gene>
    <name evidence="2" type="primary">mtnN</name>
    <name evidence="2" type="ORF">CIB43_00826</name>
</gene>
<dbReference type="PANTHER" id="PTHR46832">
    <property type="entry name" value="5'-METHYLTHIOADENOSINE/S-ADENOSYLHOMOCYSTEINE NUCLEOSIDASE"/>
    <property type="match status" value="1"/>
</dbReference>
<keyword evidence="2" id="KW-0326">Glycosidase</keyword>
<dbReference type="RefSeq" id="WP_044272552.1">
    <property type="nucleotide sequence ID" value="NZ_CP098237.1"/>
</dbReference>
<organism evidence="2 3">
    <name type="scientific">Mesomycoplasma hyopneumoniae</name>
    <name type="common">Mycoplasma hyopneumoniae</name>
    <dbReference type="NCBI Taxonomy" id="2099"/>
    <lineage>
        <taxon>Bacteria</taxon>
        <taxon>Bacillati</taxon>
        <taxon>Mycoplasmatota</taxon>
        <taxon>Mycoplasmoidales</taxon>
        <taxon>Metamycoplasmataceae</taxon>
        <taxon>Mesomycoplasma</taxon>
    </lineage>
</organism>
<evidence type="ECO:0000259" key="1">
    <source>
        <dbReference type="Pfam" id="PF01048"/>
    </source>
</evidence>
<accession>A0A223MAW1</accession>
<evidence type="ECO:0000313" key="2">
    <source>
        <dbReference type="EMBL" id="ASU14709.1"/>
    </source>
</evidence>